<organism evidence="1 2">
    <name type="scientific">Ensete ventricosum</name>
    <name type="common">Abyssinian banana</name>
    <name type="synonym">Musa ensete</name>
    <dbReference type="NCBI Taxonomy" id="4639"/>
    <lineage>
        <taxon>Eukaryota</taxon>
        <taxon>Viridiplantae</taxon>
        <taxon>Streptophyta</taxon>
        <taxon>Embryophyta</taxon>
        <taxon>Tracheophyta</taxon>
        <taxon>Spermatophyta</taxon>
        <taxon>Magnoliopsida</taxon>
        <taxon>Liliopsida</taxon>
        <taxon>Zingiberales</taxon>
        <taxon>Musaceae</taxon>
        <taxon>Ensete</taxon>
    </lineage>
</organism>
<protein>
    <submittedName>
        <fullName evidence="1">Uncharacterized protein</fullName>
    </submittedName>
</protein>
<gene>
    <name evidence="1" type="ORF">OPV22_003743</name>
</gene>
<proteinExistence type="predicted"/>
<name>A0AAV8S1V6_ENSVE</name>
<evidence type="ECO:0000313" key="2">
    <source>
        <dbReference type="Proteomes" id="UP001222027"/>
    </source>
</evidence>
<reference evidence="1 2" key="1">
    <citation type="submission" date="2022-12" db="EMBL/GenBank/DDBJ databases">
        <title>Chromosome-scale assembly of the Ensete ventricosum genome.</title>
        <authorList>
            <person name="Dussert Y."/>
            <person name="Stocks J."/>
            <person name="Wendawek A."/>
            <person name="Woldeyes F."/>
            <person name="Nichols R.A."/>
            <person name="Borrell J.S."/>
        </authorList>
    </citation>
    <scope>NUCLEOTIDE SEQUENCE [LARGE SCALE GENOMIC DNA]</scope>
    <source>
        <strain evidence="2">cv. Maze</strain>
        <tissue evidence="1">Seeds</tissue>
    </source>
</reference>
<evidence type="ECO:0000313" key="1">
    <source>
        <dbReference type="EMBL" id="KAJ8513309.1"/>
    </source>
</evidence>
<dbReference type="Proteomes" id="UP001222027">
    <property type="component" value="Unassembled WGS sequence"/>
</dbReference>
<accession>A0AAV8S1V6</accession>
<keyword evidence="2" id="KW-1185">Reference proteome</keyword>
<dbReference type="AlphaFoldDB" id="A0AAV8S1V6"/>
<comment type="caution">
    <text evidence="1">The sequence shown here is derived from an EMBL/GenBank/DDBJ whole genome shotgun (WGS) entry which is preliminary data.</text>
</comment>
<sequence>MDSSRQGPGKCHPPIYSYSKVYFILAAPMRFRSVFCMISPAPRCSLCDPATIHAKLLPSKFCFLDD</sequence>
<dbReference type="EMBL" id="JAQQAF010000001">
    <property type="protein sequence ID" value="KAJ8513309.1"/>
    <property type="molecule type" value="Genomic_DNA"/>
</dbReference>